<feature type="region of interest" description="Disordered" evidence="1">
    <location>
        <begin position="1"/>
        <end position="24"/>
    </location>
</feature>
<dbReference type="RefSeq" id="WP_098923962.1">
    <property type="nucleotide sequence ID" value="NZ_BNEV01000029.1"/>
</dbReference>
<evidence type="ECO:0000313" key="3">
    <source>
        <dbReference type="Proteomes" id="UP000223709"/>
    </source>
</evidence>
<dbReference type="InterPro" id="IPR053842">
    <property type="entry name" value="NikA-like"/>
</dbReference>
<evidence type="ECO:0000256" key="1">
    <source>
        <dbReference type="SAM" id="MobiDB-lite"/>
    </source>
</evidence>
<protein>
    <submittedName>
        <fullName evidence="2">Mobilization protein</fullName>
    </submittedName>
</protein>
<sequence>MAEMKSTNAHARENRNDTPRKRKTHIIKVRVTAEEKLRIAYACKELHLTQSELVRRVLYGVNVKHTVVVAQGGEDALAALAALSAQCSKVGSNLNQLARHFNSGGKDTEQLRAQILEELSALTNFRLKAEETVGELYGNHQAFKLEEL</sequence>
<proteinExistence type="predicted"/>
<feature type="compositionally biased region" description="Basic and acidic residues" evidence="1">
    <location>
        <begin position="10"/>
        <end position="19"/>
    </location>
</feature>
<gene>
    <name evidence="2" type="ORF">CRH10_07670</name>
</gene>
<dbReference type="Pfam" id="PF21983">
    <property type="entry name" value="NikA-like"/>
    <property type="match status" value="1"/>
</dbReference>
<evidence type="ECO:0000313" key="2">
    <source>
        <dbReference type="EMBL" id="ATL90184.1"/>
    </source>
</evidence>
<accession>A0A291TAK3</accession>
<dbReference type="EMBL" id="CP023819">
    <property type="protein sequence ID" value="ATL90184.1"/>
    <property type="molecule type" value="Genomic_DNA"/>
</dbReference>
<reference evidence="2 3" key="1">
    <citation type="submission" date="2017-10" db="EMBL/GenBank/DDBJ databases">
        <title>Complete Genome Sequence of Faecalibacterium prausnitzii isolated from the gut of healthy adult Indian.</title>
        <authorList>
            <person name="Bag S."/>
            <person name="Ghosh T.S."/>
            <person name="Das B."/>
        </authorList>
    </citation>
    <scope>NUCLEOTIDE SEQUENCE [LARGE SCALE GENOMIC DNA]</scope>
    <source>
        <strain evidence="2 3">Indica</strain>
    </source>
</reference>
<organism evidence="2 3">
    <name type="scientific">Faecalibacterium prausnitzii</name>
    <dbReference type="NCBI Taxonomy" id="853"/>
    <lineage>
        <taxon>Bacteria</taxon>
        <taxon>Bacillati</taxon>
        <taxon>Bacillota</taxon>
        <taxon>Clostridia</taxon>
        <taxon>Eubacteriales</taxon>
        <taxon>Oscillospiraceae</taxon>
        <taxon>Faecalibacterium</taxon>
    </lineage>
</organism>
<dbReference type="Proteomes" id="UP000223709">
    <property type="component" value="Chromosome"/>
</dbReference>
<dbReference type="AlphaFoldDB" id="A0A291TAK3"/>
<name>A0A291TAK3_9FIRM</name>